<evidence type="ECO:0000313" key="3">
    <source>
        <dbReference type="Proteomes" id="UP000094389"/>
    </source>
</evidence>
<accession>A0A1E4S0P4</accession>
<feature type="signal peptide" evidence="1">
    <location>
        <begin position="1"/>
        <end position="19"/>
    </location>
</feature>
<feature type="non-terminal residue" evidence="2">
    <location>
        <position position="165"/>
    </location>
</feature>
<evidence type="ECO:0000313" key="2">
    <source>
        <dbReference type="EMBL" id="ODV73058.1"/>
    </source>
</evidence>
<feature type="chain" id="PRO_5009162586" evidence="1">
    <location>
        <begin position="20"/>
        <end position="165"/>
    </location>
</feature>
<evidence type="ECO:0000256" key="1">
    <source>
        <dbReference type="SAM" id="SignalP"/>
    </source>
</evidence>
<dbReference type="EMBL" id="KV453932">
    <property type="protein sequence ID" value="ODV73058.1"/>
    <property type="molecule type" value="Genomic_DNA"/>
</dbReference>
<dbReference type="OrthoDB" id="4073891at2759"/>
<reference evidence="2 3" key="1">
    <citation type="journal article" date="2016" name="Proc. Natl. Acad. Sci. U.S.A.">
        <title>Comparative genomics of biotechnologically important yeasts.</title>
        <authorList>
            <person name="Riley R."/>
            <person name="Haridas S."/>
            <person name="Wolfe K.H."/>
            <person name="Lopes M.R."/>
            <person name="Hittinger C.T."/>
            <person name="Goeker M."/>
            <person name="Salamov A.A."/>
            <person name="Wisecaver J.H."/>
            <person name="Long T.M."/>
            <person name="Calvey C.H."/>
            <person name="Aerts A.L."/>
            <person name="Barry K.W."/>
            <person name="Choi C."/>
            <person name="Clum A."/>
            <person name="Coughlan A.Y."/>
            <person name="Deshpande S."/>
            <person name="Douglass A.P."/>
            <person name="Hanson S.J."/>
            <person name="Klenk H.-P."/>
            <person name="LaButti K.M."/>
            <person name="Lapidus A."/>
            <person name="Lindquist E.A."/>
            <person name="Lipzen A.M."/>
            <person name="Meier-Kolthoff J.P."/>
            <person name="Ohm R.A."/>
            <person name="Otillar R.P."/>
            <person name="Pangilinan J.L."/>
            <person name="Peng Y."/>
            <person name="Rokas A."/>
            <person name="Rosa C.A."/>
            <person name="Scheuner C."/>
            <person name="Sibirny A.A."/>
            <person name="Slot J.C."/>
            <person name="Stielow J.B."/>
            <person name="Sun H."/>
            <person name="Kurtzman C.P."/>
            <person name="Blackwell M."/>
            <person name="Grigoriev I.V."/>
            <person name="Jeffries T.W."/>
        </authorList>
    </citation>
    <scope>NUCLEOTIDE SEQUENCE [LARGE SCALE GENOMIC DNA]</scope>
    <source>
        <strain evidence="3">ATCC 18201 / CBS 1600 / BCRC 20928 / JCM 3617 / NBRC 0987 / NRRL Y-1542</strain>
    </source>
</reference>
<protein>
    <submittedName>
        <fullName evidence="2">Uncharacterized protein</fullName>
    </submittedName>
</protein>
<organism evidence="2 3">
    <name type="scientific">Cyberlindnera jadinii (strain ATCC 18201 / CBS 1600 / BCRC 20928 / JCM 3617 / NBRC 0987 / NRRL Y-1542)</name>
    <name type="common">Torula yeast</name>
    <name type="synonym">Candida utilis</name>
    <dbReference type="NCBI Taxonomy" id="983966"/>
    <lineage>
        <taxon>Eukaryota</taxon>
        <taxon>Fungi</taxon>
        <taxon>Dikarya</taxon>
        <taxon>Ascomycota</taxon>
        <taxon>Saccharomycotina</taxon>
        <taxon>Saccharomycetes</taxon>
        <taxon>Phaffomycetales</taxon>
        <taxon>Phaffomycetaceae</taxon>
        <taxon>Cyberlindnera</taxon>
    </lineage>
</organism>
<keyword evidence="3" id="KW-1185">Reference proteome</keyword>
<dbReference type="Proteomes" id="UP000094389">
    <property type="component" value="Unassembled WGS sequence"/>
</dbReference>
<keyword evidence="1" id="KW-0732">Signal</keyword>
<gene>
    <name evidence="2" type="ORF">CYBJADRAFT_111062</name>
</gene>
<dbReference type="GeneID" id="30986485"/>
<proteinExistence type="predicted"/>
<dbReference type="AlphaFoldDB" id="A0A1E4S0P4"/>
<name>A0A1E4S0P4_CYBJN</name>
<dbReference type="RefSeq" id="XP_020070097.1">
    <property type="nucleotide sequence ID" value="XM_020212089.1"/>
</dbReference>
<sequence length="165" mass="18247">MFLILATSVLLSCVPFLTCTTNAPSGVCIPQVSIQLADSAPASKSVLSTVRELFKVLSYFLMDFGATTAEIDLINTQIDDYYRVNAIETFNEDTVYRLNYWGYCRLAPSDYSYFCMNSYGFDLLAVLIRDAGVQLAALTGTNVEIMGDSFALTYELAISSFNKLL</sequence>